<evidence type="ECO:0000313" key="1">
    <source>
        <dbReference type="EMBL" id="KAG7305846.1"/>
    </source>
</evidence>
<organism evidence="1 2">
    <name type="scientific">Plutella xylostella</name>
    <name type="common">Diamondback moth</name>
    <name type="synonym">Plutella maculipennis</name>
    <dbReference type="NCBI Taxonomy" id="51655"/>
    <lineage>
        <taxon>Eukaryota</taxon>
        <taxon>Metazoa</taxon>
        <taxon>Ecdysozoa</taxon>
        <taxon>Arthropoda</taxon>
        <taxon>Hexapoda</taxon>
        <taxon>Insecta</taxon>
        <taxon>Pterygota</taxon>
        <taxon>Neoptera</taxon>
        <taxon>Endopterygota</taxon>
        <taxon>Lepidoptera</taxon>
        <taxon>Glossata</taxon>
        <taxon>Ditrysia</taxon>
        <taxon>Yponomeutoidea</taxon>
        <taxon>Plutellidae</taxon>
        <taxon>Plutella</taxon>
    </lineage>
</organism>
<reference evidence="1 2" key="1">
    <citation type="submission" date="2021-06" db="EMBL/GenBank/DDBJ databases">
        <title>A haploid diamondback moth (Plutella xylostella L.) genome assembly resolves 31 chromosomes and identifies a diamide resistance mutation.</title>
        <authorList>
            <person name="Ward C.M."/>
            <person name="Perry K.D."/>
            <person name="Baker G."/>
            <person name="Powis K."/>
            <person name="Heckel D.G."/>
            <person name="Baxter S.W."/>
        </authorList>
    </citation>
    <scope>NUCLEOTIDE SEQUENCE [LARGE SCALE GENOMIC DNA]</scope>
    <source>
        <strain evidence="1 2">LV</strain>
        <tissue evidence="1">Single pupa</tissue>
    </source>
</reference>
<dbReference type="Proteomes" id="UP000823941">
    <property type="component" value="Chromosome 12"/>
</dbReference>
<comment type="caution">
    <text evidence="1">The sequence shown here is derived from an EMBL/GenBank/DDBJ whole genome shotgun (WGS) entry which is preliminary data.</text>
</comment>
<sequence length="51" mass="5635">IAIETCRSRAGGWLQCVEPPRRGRGGGGMFSEAADLPLIINRWMESAYKLL</sequence>
<gene>
    <name evidence="1" type="ORF">JYU34_008385</name>
</gene>
<accession>A0ABQ7QKS4</accession>
<feature type="non-terminal residue" evidence="1">
    <location>
        <position position="1"/>
    </location>
</feature>
<proteinExistence type="predicted"/>
<evidence type="ECO:0000313" key="2">
    <source>
        <dbReference type="Proteomes" id="UP000823941"/>
    </source>
</evidence>
<name>A0ABQ7QKS4_PLUXY</name>
<protein>
    <submittedName>
        <fullName evidence="1">Uncharacterized protein</fullName>
    </submittedName>
</protein>
<keyword evidence="2" id="KW-1185">Reference proteome</keyword>
<dbReference type="EMBL" id="JAHIBW010000012">
    <property type="protein sequence ID" value="KAG7305846.1"/>
    <property type="molecule type" value="Genomic_DNA"/>
</dbReference>